<evidence type="ECO:0000256" key="18">
    <source>
        <dbReference type="SAM" id="Phobius"/>
    </source>
</evidence>
<dbReference type="Ensembl" id="ENSBGRT00000020710.1">
    <property type="protein sequence ID" value="ENSBGRP00000017885.1"/>
    <property type="gene ID" value="ENSBGRG00000009979.1"/>
</dbReference>
<dbReference type="GO" id="GO:0006171">
    <property type="term" value="P:cAMP biosynthetic process"/>
    <property type="evidence" value="ECO:0007669"/>
    <property type="project" value="UniProtKB-KW"/>
</dbReference>
<feature type="transmembrane region" description="Helical" evidence="18">
    <location>
        <begin position="158"/>
        <end position="181"/>
    </location>
</feature>
<evidence type="ECO:0000256" key="9">
    <source>
        <dbReference type="ARBA" id="ARBA00022842"/>
    </source>
</evidence>
<dbReference type="GO" id="GO:0046872">
    <property type="term" value="F:metal ion binding"/>
    <property type="evidence" value="ECO:0007669"/>
    <property type="project" value="UniProtKB-KW"/>
</dbReference>
<sequence length="1003" mass="113913">MWQEAMRRRRYLRDRAEAAAGGGDGLQRSRDWLYESYYRMSQQHPLIVFLLLIVMGACLALLAVFFALRLEVEDHVAFLITVPTALAIFFAIFILVCVESVFKKLLRLFSLVIWICLVAMGYLFMCFGGTVSPWDQVSFFLFIIFVVYTMLPFNMRDAIIASVLTSSSHTIVLSVCLSATPGAKEHLVWQILANVIIFICGNLAGAYHKHLMELALQQTYQDTCNCIKSRIKLEFEKRQQERLLLSLLPAHIAMEMKAEIIQRLQGPKAGQMENTNNFHNLYVKRHTNVSILYADIVGFTRLASDCSPGELVHMLNELFGKFDQIAKENECMRIKILGDCYYCVSGLPISLPNHAKNCVKMGLDMCEAIKKVRDATGVDINMRVGVHSGNVLCGVIGLQKWQYDVWSHDVTLANHMEAGGVPGRVHISSVTLQHLNGAYKVEEGDGDIRDPYLKQHLVKTYFVINPKGERRSPQHLFRPRHTLDGAKMRASVRMTRYLESWGAAKPFAHLHHRDSMTTENGKISTTDVPMGQHNFQNRTLRTKSQKKRFEEELNERMIQAIDGINAQKQWLKSEDIQRISLLFYNKIIEKEYRATALPAFKYYVTCACLIFFCIFIVQVLVLPKTSILGISFGAAFLSLAFILFVCFAGQLLQCSKKASASLLWLLKSSGIIANRPWPRISLTVITTAIILTMAVFNMFFLSDSEETILPTANASNTSLSGASNQAAILRAQNLFFLPYFIYSCILGLISCSVFLRVNYELKMLIMMAALVGYNTIFLHTHAPLLDDYSQVLFERPGIWKDLKTMGSVSLFIFFITLLVLGRQNEYYCRLDFLWKNKFKKEREEIETMENLNRVLLENVLPAHVAEHFLARSLKNEELYHQSYDCVCVMFASIPDFKEFYTESDVNKEGLECLRLLNEIIADFDDLLSKPKFSGVEKIKTIGSTYMAATGLSAVPSQEHAQVHTCQWHPAHVSLGSAHRSSMSQNSHAVAHTLYFKHNPNLSD</sequence>
<dbReference type="PIRSF" id="PIRSF039050">
    <property type="entry name" value="Ade_cyc"/>
    <property type="match status" value="1"/>
</dbReference>
<evidence type="ECO:0000313" key="20">
    <source>
        <dbReference type="Ensembl" id="ENSBGRP00000017885.1"/>
    </source>
</evidence>
<evidence type="ECO:0000256" key="1">
    <source>
        <dbReference type="ARBA" id="ARBA00001593"/>
    </source>
</evidence>
<evidence type="ECO:0000256" key="8">
    <source>
        <dbReference type="ARBA" id="ARBA00022840"/>
    </source>
</evidence>
<keyword evidence="11 15" id="KW-0115">cAMP biosynthesis</keyword>
<dbReference type="GO" id="GO:0035556">
    <property type="term" value="P:intracellular signal transduction"/>
    <property type="evidence" value="ECO:0007669"/>
    <property type="project" value="InterPro"/>
</dbReference>
<evidence type="ECO:0000256" key="14">
    <source>
        <dbReference type="ARBA" id="ARBA00023239"/>
    </source>
</evidence>
<dbReference type="GO" id="GO:0007193">
    <property type="term" value="P:adenylate cyclase-inhibiting G protein-coupled receptor signaling pathway"/>
    <property type="evidence" value="ECO:0007669"/>
    <property type="project" value="TreeGrafter"/>
</dbReference>
<keyword evidence="7 15" id="KW-0547">Nucleotide-binding</keyword>
<evidence type="ECO:0000256" key="15">
    <source>
        <dbReference type="PIRNR" id="PIRNR039050"/>
    </source>
</evidence>
<comment type="cofactor">
    <cofactor evidence="2">
        <name>Mn(2+)</name>
        <dbReference type="ChEBI" id="CHEBI:29035"/>
    </cofactor>
</comment>
<dbReference type="GO" id="GO:0005524">
    <property type="term" value="F:ATP binding"/>
    <property type="evidence" value="ECO:0007669"/>
    <property type="project" value="UniProtKB-UniRule"/>
</dbReference>
<dbReference type="FunFam" id="3.30.70.1230:FF:000010">
    <property type="entry name" value="Adenylate cyclase 2"/>
    <property type="match status" value="1"/>
</dbReference>
<dbReference type="Pfam" id="PF00211">
    <property type="entry name" value="Guanylate_cyc"/>
    <property type="match status" value="2"/>
</dbReference>
<dbReference type="InterPro" id="IPR009398">
    <property type="entry name" value="Adcy_conserved_dom"/>
</dbReference>
<keyword evidence="14 15" id="KW-0456">Lyase</keyword>
<feature type="transmembrane region" description="Helical" evidence="18">
    <location>
        <begin position="600"/>
        <end position="621"/>
    </location>
</feature>
<feature type="transmembrane region" description="Helical" evidence="18">
    <location>
        <begin position="739"/>
        <end position="757"/>
    </location>
</feature>
<feature type="transmembrane region" description="Helical" evidence="18">
    <location>
        <begin position="105"/>
        <end position="125"/>
    </location>
</feature>
<keyword evidence="5 15" id="KW-0479">Metal-binding</keyword>
<evidence type="ECO:0000256" key="7">
    <source>
        <dbReference type="ARBA" id="ARBA00022741"/>
    </source>
</evidence>
<accession>A0A8B9X7V7</accession>
<dbReference type="InterPro" id="IPR001054">
    <property type="entry name" value="A/G_cyclase"/>
</dbReference>
<feature type="domain" description="Guanylate cyclase" evidence="19">
    <location>
        <begin position="887"/>
        <end position="960"/>
    </location>
</feature>
<evidence type="ECO:0000256" key="2">
    <source>
        <dbReference type="ARBA" id="ARBA00001936"/>
    </source>
</evidence>
<feature type="transmembrane region" description="Helical" evidence="18">
    <location>
        <begin position="187"/>
        <end position="207"/>
    </location>
</feature>
<dbReference type="FunFam" id="3.30.70.1230:FF:000101">
    <property type="entry name" value="Adenylate cyclase"/>
    <property type="match status" value="1"/>
</dbReference>
<comment type="function">
    <text evidence="15">Catalyzes the formation of the signaling molecule cAMP in response to G-protein signaling.</text>
</comment>
<organism evidence="20 21">
    <name type="scientific">Bos mutus grunniens</name>
    <name type="common">Wild yak</name>
    <name type="synonym">Bos grunniens</name>
    <dbReference type="NCBI Taxonomy" id="30521"/>
    <lineage>
        <taxon>Eukaryota</taxon>
        <taxon>Metazoa</taxon>
        <taxon>Chordata</taxon>
        <taxon>Craniata</taxon>
        <taxon>Vertebrata</taxon>
        <taxon>Euteleostomi</taxon>
        <taxon>Mammalia</taxon>
        <taxon>Eutheria</taxon>
        <taxon>Laurasiatheria</taxon>
        <taxon>Artiodactyla</taxon>
        <taxon>Ruminantia</taxon>
        <taxon>Pecora</taxon>
        <taxon>Bovidae</taxon>
        <taxon>Bovinae</taxon>
        <taxon>Bos</taxon>
    </lineage>
</organism>
<evidence type="ECO:0000256" key="16">
    <source>
        <dbReference type="PIRSR" id="PIRSR039050-51"/>
    </source>
</evidence>
<comment type="subcellular location">
    <subcellularLocation>
        <location evidence="3">Membrane</location>
        <topology evidence="3">Multi-pass membrane protein</topology>
    </subcellularLocation>
</comment>
<proteinExistence type="inferred from homology"/>
<feature type="transmembrane region" description="Helical" evidence="18">
    <location>
        <begin position="131"/>
        <end position="151"/>
    </location>
</feature>
<dbReference type="EC" id="4.6.1.1" evidence="15"/>
<feature type="transmembrane region" description="Helical" evidence="18">
    <location>
        <begin position="680"/>
        <end position="701"/>
    </location>
</feature>
<feature type="transmembrane region" description="Helical" evidence="18">
    <location>
        <begin position="46"/>
        <end position="70"/>
    </location>
</feature>
<keyword evidence="9 15" id="KW-0460">Magnesium</keyword>
<keyword evidence="12 15" id="KW-0472">Membrane</keyword>
<feature type="binding site" evidence="16">
    <location>
        <position position="296"/>
    </location>
    <ligand>
        <name>Mg(2+)</name>
        <dbReference type="ChEBI" id="CHEBI:18420"/>
        <label>2</label>
        <note>catalytic</note>
    </ligand>
</feature>
<name>A0A8B9X7V7_BOSMU</name>
<evidence type="ECO:0000256" key="6">
    <source>
        <dbReference type="ARBA" id="ARBA00022737"/>
    </source>
</evidence>
<comment type="catalytic activity">
    <reaction evidence="1 15">
        <text>ATP = 3',5'-cyclic AMP + diphosphate</text>
        <dbReference type="Rhea" id="RHEA:15389"/>
        <dbReference type="ChEBI" id="CHEBI:30616"/>
        <dbReference type="ChEBI" id="CHEBI:33019"/>
        <dbReference type="ChEBI" id="CHEBI:58165"/>
        <dbReference type="EC" id="4.6.1.1"/>
    </reaction>
</comment>
<dbReference type="GO" id="GO:0005886">
    <property type="term" value="C:plasma membrane"/>
    <property type="evidence" value="ECO:0007669"/>
    <property type="project" value="InterPro"/>
</dbReference>
<comment type="cofactor">
    <cofactor evidence="16">
        <name>Mg(2+)</name>
        <dbReference type="ChEBI" id="CHEBI:18420"/>
    </cofactor>
    <cofactor evidence="16">
        <name>Mn(2+)</name>
        <dbReference type="ChEBI" id="CHEBI:29035"/>
    </cofactor>
    <text evidence="16">Binds 2 magnesium ions per subunit. Is also active with manganese (in vitro).</text>
</comment>
<feature type="transmembrane region" description="Helical" evidence="18">
    <location>
        <begin position="764"/>
        <end position="782"/>
    </location>
</feature>
<evidence type="ECO:0000256" key="4">
    <source>
        <dbReference type="ARBA" id="ARBA00022692"/>
    </source>
</evidence>
<dbReference type="GeneTree" id="ENSGT00940000156424"/>
<evidence type="ECO:0000256" key="17">
    <source>
        <dbReference type="RuleBase" id="RU000405"/>
    </source>
</evidence>
<keyword evidence="16" id="KW-0464">Manganese</keyword>
<feature type="binding site" evidence="16">
    <location>
        <position position="339"/>
    </location>
    <ligand>
        <name>Mg(2+)</name>
        <dbReference type="ChEBI" id="CHEBI:18420"/>
        <label>1</label>
        <note>catalytic</note>
    </ligand>
</feature>
<dbReference type="PROSITE" id="PS50125">
    <property type="entry name" value="GUANYLATE_CYCLASE_2"/>
    <property type="match status" value="2"/>
</dbReference>
<dbReference type="PANTHER" id="PTHR45627">
    <property type="entry name" value="ADENYLATE CYCLASE TYPE 1"/>
    <property type="match status" value="1"/>
</dbReference>
<keyword evidence="13" id="KW-0325">Glycoprotein</keyword>
<protein>
    <recommendedName>
        <fullName evidence="15">Adenylate cyclase type 2</fullName>
        <ecNumber evidence="15">4.6.1.1</ecNumber>
    </recommendedName>
</protein>
<feature type="transmembrane region" description="Helical" evidence="18">
    <location>
        <begin position="627"/>
        <end position="652"/>
    </location>
</feature>
<evidence type="ECO:0000313" key="21">
    <source>
        <dbReference type="Proteomes" id="UP000694520"/>
    </source>
</evidence>
<dbReference type="GO" id="GO:0007189">
    <property type="term" value="P:adenylate cyclase-activating G protein-coupled receptor signaling pathway"/>
    <property type="evidence" value="ECO:0007669"/>
    <property type="project" value="TreeGrafter"/>
</dbReference>
<evidence type="ECO:0000256" key="10">
    <source>
        <dbReference type="ARBA" id="ARBA00022989"/>
    </source>
</evidence>
<reference evidence="20" key="3">
    <citation type="submission" date="2025-09" db="UniProtKB">
        <authorList>
            <consortium name="Ensembl"/>
        </authorList>
    </citation>
    <scope>IDENTIFICATION</scope>
</reference>
<evidence type="ECO:0000256" key="12">
    <source>
        <dbReference type="ARBA" id="ARBA00023136"/>
    </source>
</evidence>
<dbReference type="SMART" id="SM00044">
    <property type="entry name" value="CYCc"/>
    <property type="match status" value="1"/>
</dbReference>
<dbReference type="InterPro" id="IPR029787">
    <property type="entry name" value="Nucleotide_cyclase"/>
</dbReference>
<keyword evidence="6" id="KW-0677">Repeat</keyword>
<comment type="similarity">
    <text evidence="15 17">Belongs to the adenylyl cyclase class-4/guanylyl cyclase family.</text>
</comment>
<dbReference type="Pfam" id="PF06327">
    <property type="entry name" value="Adcy_cons_dom"/>
    <property type="match status" value="1"/>
</dbReference>
<evidence type="ECO:0000259" key="19">
    <source>
        <dbReference type="PROSITE" id="PS50125"/>
    </source>
</evidence>
<feature type="binding site" evidence="16">
    <location>
        <position position="295"/>
    </location>
    <ligand>
        <name>Mg(2+)</name>
        <dbReference type="ChEBI" id="CHEBI:18420"/>
        <label>1</label>
        <note>catalytic</note>
    </ligand>
</feature>
<dbReference type="Proteomes" id="UP000694520">
    <property type="component" value="Chromosome 23"/>
</dbReference>
<keyword evidence="10 18" id="KW-1133">Transmembrane helix</keyword>
<evidence type="ECO:0000256" key="5">
    <source>
        <dbReference type="ARBA" id="ARBA00022723"/>
    </source>
</evidence>
<dbReference type="SUPFAM" id="SSF55073">
    <property type="entry name" value="Nucleotide cyclase"/>
    <property type="match status" value="2"/>
</dbReference>
<evidence type="ECO:0000256" key="11">
    <source>
        <dbReference type="ARBA" id="ARBA00022998"/>
    </source>
</evidence>
<dbReference type="AlphaFoldDB" id="A0A8B9X7V7"/>
<feature type="domain" description="Guanylate cyclase" evidence="19">
    <location>
        <begin position="290"/>
        <end position="417"/>
    </location>
</feature>
<dbReference type="InterPro" id="IPR018297">
    <property type="entry name" value="A/G_cyclase_CS"/>
</dbReference>
<keyword evidence="8 15" id="KW-0067">ATP-binding</keyword>
<dbReference type="PROSITE" id="PS00452">
    <property type="entry name" value="GUANYLATE_CYCLASE_1"/>
    <property type="match status" value="1"/>
</dbReference>
<feature type="transmembrane region" description="Helical" evidence="18">
    <location>
        <begin position="76"/>
        <end position="98"/>
    </location>
</feature>
<reference evidence="20" key="2">
    <citation type="submission" date="2025-08" db="UniProtKB">
        <authorList>
            <consortium name="Ensembl"/>
        </authorList>
    </citation>
    <scope>IDENTIFICATION</scope>
</reference>
<reference evidence="20" key="1">
    <citation type="submission" date="2019-05" db="EMBL/GenBank/DDBJ databases">
        <authorList>
            <person name="Zhang S."/>
            <person name="Liu J."/>
        </authorList>
    </citation>
    <scope>NUCLEOTIDE SEQUENCE [LARGE SCALE GENOMIC DNA]</scope>
</reference>
<evidence type="ECO:0000256" key="3">
    <source>
        <dbReference type="ARBA" id="ARBA00004141"/>
    </source>
</evidence>
<keyword evidence="4 18" id="KW-0812">Transmembrane</keyword>
<dbReference type="InterPro" id="IPR030672">
    <property type="entry name" value="Adcy"/>
</dbReference>
<dbReference type="InterPro" id="IPR032628">
    <property type="entry name" value="AC_N"/>
</dbReference>
<dbReference type="GO" id="GO:0004016">
    <property type="term" value="F:adenylate cyclase activity"/>
    <property type="evidence" value="ECO:0007669"/>
    <property type="project" value="UniProtKB-EC"/>
</dbReference>
<dbReference type="PANTHER" id="PTHR45627:SF6">
    <property type="entry name" value="ADENYLATE CYCLASE TYPE 2"/>
    <property type="match status" value="1"/>
</dbReference>
<keyword evidence="21" id="KW-1185">Reference proteome</keyword>
<gene>
    <name evidence="20" type="primary">ADCY2</name>
</gene>
<feature type="binding site" evidence="16">
    <location>
        <position position="295"/>
    </location>
    <ligand>
        <name>Mg(2+)</name>
        <dbReference type="ChEBI" id="CHEBI:18420"/>
        <label>2</label>
        <note>catalytic</note>
    </ligand>
</feature>
<dbReference type="CDD" id="cd07302">
    <property type="entry name" value="CHD"/>
    <property type="match status" value="1"/>
</dbReference>
<evidence type="ECO:0000256" key="13">
    <source>
        <dbReference type="ARBA" id="ARBA00023180"/>
    </source>
</evidence>
<dbReference type="Gene3D" id="3.30.70.1230">
    <property type="entry name" value="Nucleotide cyclase"/>
    <property type="match status" value="2"/>
</dbReference>
<dbReference type="Pfam" id="PF16214">
    <property type="entry name" value="AC_N"/>
    <property type="match status" value="1"/>
</dbReference>
<feature type="binding site" evidence="16">
    <location>
        <position position="339"/>
    </location>
    <ligand>
        <name>Mg(2+)</name>
        <dbReference type="ChEBI" id="CHEBI:18420"/>
        <label>2</label>
        <note>catalytic</note>
    </ligand>
</feature>
<feature type="transmembrane region" description="Helical" evidence="18">
    <location>
        <begin position="802"/>
        <end position="820"/>
    </location>
</feature>